<sequence length="216" mass="23332">MEEGQYDDTVFTFDTIQIANGQKAWIVIMFEPAPVPWWPVTGWRADDAGAVPAGIARRSFDSGATWTEDPIAGWPPICSDFRLYFVGSPTVITLPATDIEEETATLNGQITVVGEANADERGFDWGLDASYGSSWTESNSYGVGAFSHAIDSLSPGTTIHFRAKAHNPEGWDYGSDLIFVTKPEACTNMAATAISGSQIDVSWTKGDGAVNTVVRR</sequence>
<accession>X1BSJ3</accession>
<protein>
    <recommendedName>
        <fullName evidence="2">Fibronectin type-III domain-containing protein</fullName>
    </recommendedName>
</protein>
<evidence type="ECO:0000313" key="1">
    <source>
        <dbReference type="EMBL" id="GAG98030.1"/>
    </source>
</evidence>
<reference evidence="1" key="1">
    <citation type="journal article" date="2014" name="Front. Microbiol.">
        <title>High frequency of phylogenetically diverse reductive dehalogenase-homologous genes in deep subseafloor sedimentary metagenomes.</title>
        <authorList>
            <person name="Kawai M."/>
            <person name="Futagami T."/>
            <person name="Toyoda A."/>
            <person name="Takaki Y."/>
            <person name="Nishi S."/>
            <person name="Hori S."/>
            <person name="Arai W."/>
            <person name="Tsubouchi T."/>
            <person name="Morono Y."/>
            <person name="Uchiyama I."/>
            <person name="Ito T."/>
            <person name="Fujiyama A."/>
            <person name="Inagaki F."/>
            <person name="Takami H."/>
        </authorList>
    </citation>
    <scope>NUCLEOTIDE SEQUENCE</scope>
    <source>
        <strain evidence="1">Expedition CK06-06</strain>
    </source>
</reference>
<comment type="caution">
    <text evidence="1">The sequence shown here is derived from an EMBL/GenBank/DDBJ whole genome shotgun (WGS) entry which is preliminary data.</text>
</comment>
<proteinExistence type="predicted"/>
<gene>
    <name evidence="1" type="ORF">S01H4_49257</name>
</gene>
<dbReference type="AlphaFoldDB" id="X1BSJ3"/>
<dbReference type="InterPro" id="IPR036116">
    <property type="entry name" value="FN3_sf"/>
</dbReference>
<evidence type="ECO:0008006" key="2">
    <source>
        <dbReference type="Google" id="ProtNLM"/>
    </source>
</evidence>
<dbReference type="EMBL" id="BART01027848">
    <property type="protein sequence ID" value="GAG98030.1"/>
    <property type="molecule type" value="Genomic_DNA"/>
</dbReference>
<organism evidence="1">
    <name type="scientific">marine sediment metagenome</name>
    <dbReference type="NCBI Taxonomy" id="412755"/>
    <lineage>
        <taxon>unclassified sequences</taxon>
        <taxon>metagenomes</taxon>
        <taxon>ecological metagenomes</taxon>
    </lineage>
</organism>
<name>X1BSJ3_9ZZZZ</name>
<dbReference type="SUPFAM" id="SSF49265">
    <property type="entry name" value="Fibronectin type III"/>
    <property type="match status" value="1"/>
</dbReference>
<feature type="non-terminal residue" evidence="1">
    <location>
        <position position="216"/>
    </location>
</feature>